<dbReference type="InterPro" id="IPR051659">
    <property type="entry name" value="Serine_Protease_S1-Domain"/>
</dbReference>
<evidence type="ECO:0000259" key="12">
    <source>
        <dbReference type="PROSITE" id="PS50923"/>
    </source>
</evidence>
<feature type="disulfide bond" evidence="8">
    <location>
        <begin position="102"/>
        <end position="129"/>
    </location>
</feature>
<dbReference type="SUPFAM" id="SSF57535">
    <property type="entry name" value="Complement control module/SCR domain"/>
    <property type="match status" value="2"/>
</dbReference>
<evidence type="ECO:0000313" key="13">
    <source>
        <dbReference type="EMBL" id="KAK1802251.1"/>
    </source>
</evidence>
<keyword evidence="7" id="KW-0325">Glycoprotein</keyword>
<comment type="caution">
    <text evidence="9">Lacks conserved residue(s) required for the propagation of feature annotation.</text>
</comment>
<dbReference type="InterPro" id="IPR009003">
    <property type="entry name" value="Peptidase_S1_PA"/>
</dbReference>
<dbReference type="Gene3D" id="2.10.70.10">
    <property type="entry name" value="Complement Module, domain 1"/>
    <property type="match status" value="2"/>
</dbReference>
<dbReference type="SMART" id="SM00020">
    <property type="entry name" value="Tryp_SPc"/>
    <property type="match status" value="1"/>
</dbReference>
<keyword evidence="3" id="KW-0245">EGF-like domain</keyword>
<dbReference type="CDD" id="cd00041">
    <property type="entry name" value="CUB"/>
    <property type="match status" value="1"/>
</dbReference>
<keyword evidence="6 9" id="KW-1015">Disulfide bond</keyword>
<keyword evidence="14" id="KW-1185">Reference proteome</keyword>
<protein>
    <recommendedName>
        <fullName evidence="15">Peptidase domain containing associated with muscle regeneration 1</fullName>
    </recommendedName>
</protein>
<evidence type="ECO:0000256" key="6">
    <source>
        <dbReference type="ARBA" id="ARBA00023157"/>
    </source>
</evidence>
<comment type="subcellular location">
    <subcellularLocation>
        <location evidence="1">Secreted</location>
    </subcellularLocation>
</comment>
<dbReference type="PANTHER" id="PTHR24254:SF9">
    <property type="entry name" value="INACTIVE SERINE PROTEASE PAMR1"/>
    <property type="match status" value="1"/>
</dbReference>
<dbReference type="GO" id="GO:0006508">
    <property type="term" value="P:proteolysis"/>
    <property type="evidence" value="ECO:0007669"/>
    <property type="project" value="InterPro"/>
</dbReference>
<dbReference type="SUPFAM" id="SSF50494">
    <property type="entry name" value="Trypsin-like serine proteases"/>
    <property type="match status" value="1"/>
</dbReference>
<keyword evidence="4" id="KW-0732">Signal</keyword>
<evidence type="ECO:0000256" key="2">
    <source>
        <dbReference type="ARBA" id="ARBA00022525"/>
    </source>
</evidence>
<dbReference type="SMART" id="SM00032">
    <property type="entry name" value="CCP"/>
    <property type="match status" value="2"/>
</dbReference>
<dbReference type="FunFam" id="2.40.10.10:FF:000068">
    <property type="entry name" value="transmembrane protease serine 2"/>
    <property type="match status" value="1"/>
</dbReference>
<evidence type="ECO:0000259" key="11">
    <source>
        <dbReference type="PROSITE" id="PS50240"/>
    </source>
</evidence>
<evidence type="ECO:0000256" key="4">
    <source>
        <dbReference type="ARBA" id="ARBA00022729"/>
    </source>
</evidence>
<dbReference type="InterPro" id="IPR000436">
    <property type="entry name" value="Sushi_SCR_CCP_dom"/>
</dbReference>
<dbReference type="InterPro" id="IPR043504">
    <property type="entry name" value="Peptidase_S1_PA_chymotrypsin"/>
</dbReference>
<feature type="domain" description="Sushi" evidence="12">
    <location>
        <begin position="203"/>
        <end position="262"/>
    </location>
</feature>
<feature type="disulfide bond" evidence="9">
    <location>
        <begin position="233"/>
        <end position="260"/>
    </location>
</feature>
<evidence type="ECO:0000256" key="9">
    <source>
        <dbReference type="PROSITE-ProRule" id="PRU00302"/>
    </source>
</evidence>
<dbReference type="SUPFAM" id="SSF49854">
    <property type="entry name" value="Spermadhesin, CUB domain"/>
    <property type="match status" value="1"/>
</dbReference>
<dbReference type="InterPro" id="IPR001254">
    <property type="entry name" value="Trypsin_dom"/>
</dbReference>
<proteinExistence type="predicted"/>
<dbReference type="PANTHER" id="PTHR24254">
    <property type="entry name" value="PROTHROMBIN"/>
    <property type="match status" value="1"/>
</dbReference>
<organism evidence="13 14">
    <name type="scientific">Electrophorus voltai</name>
    <dbReference type="NCBI Taxonomy" id="2609070"/>
    <lineage>
        <taxon>Eukaryota</taxon>
        <taxon>Metazoa</taxon>
        <taxon>Chordata</taxon>
        <taxon>Craniata</taxon>
        <taxon>Vertebrata</taxon>
        <taxon>Euteleostomi</taxon>
        <taxon>Actinopterygii</taxon>
        <taxon>Neopterygii</taxon>
        <taxon>Teleostei</taxon>
        <taxon>Ostariophysi</taxon>
        <taxon>Gymnotiformes</taxon>
        <taxon>Gymnotoidei</taxon>
        <taxon>Gymnotidae</taxon>
        <taxon>Electrophorus</taxon>
    </lineage>
</organism>
<reference evidence="13" key="1">
    <citation type="submission" date="2023-03" db="EMBL/GenBank/DDBJ databases">
        <title>Electrophorus voltai genome.</title>
        <authorList>
            <person name="Bian C."/>
        </authorList>
    </citation>
    <scope>NUCLEOTIDE SEQUENCE</scope>
    <source>
        <strain evidence="13">CB-2022</strain>
        <tissue evidence="13">Muscle</tissue>
    </source>
</reference>
<evidence type="ECO:0000259" key="10">
    <source>
        <dbReference type="PROSITE" id="PS01180"/>
    </source>
</evidence>
<accession>A0AAD8ZNB2</accession>
<feature type="non-terminal residue" evidence="13">
    <location>
        <position position="1"/>
    </location>
</feature>
<dbReference type="AlphaFoldDB" id="A0AAD8ZNB2"/>
<dbReference type="InterPro" id="IPR035914">
    <property type="entry name" value="Sperma_CUB_dom_sf"/>
</dbReference>
<dbReference type="Pfam" id="PF00089">
    <property type="entry name" value="Trypsin"/>
    <property type="match status" value="1"/>
</dbReference>
<dbReference type="InterPro" id="IPR035976">
    <property type="entry name" value="Sushi/SCR/CCP_sf"/>
</dbReference>
<dbReference type="GO" id="GO:0004252">
    <property type="term" value="F:serine-type endopeptidase activity"/>
    <property type="evidence" value="ECO:0007669"/>
    <property type="project" value="InterPro"/>
</dbReference>
<gene>
    <name evidence="13" type="ORF">P4O66_021920</name>
</gene>
<dbReference type="Proteomes" id="UP001239994">
    <property type="component" value="Unassembled WGS sequence"/>
</dbReference>
<dbReference type="EMBL" id="JAROKS010000007">
    <property type="protein sequence ID" value="KAK1802251.1"/>
    <property type="molecule type" value="Genomic_DNA"/>
</dbReference>
<evidence type="ECO:0008006" key="15">
    <source>
        <dbReference type="Google" id="ProtNLM"/>
    </source>
</evidence>
<dbReference type="PROSITE" id="PS50923">
    <property type="entry name" value="SUSHI"/>
    <property type="match status" value="1"/>
</dbReference>
<name>A0AAD8ZNB2_9TELE</name>
<dbReference type="InterPro" id="IPR000859">
    <property type="entry name" value="CUB_dom"/>
</dbReference>
<feature type="domain" description="Peptidase S1" evidence="11">
    <location>
        <begin position="378"/>
        <end position="690"/>
    </location>
</feature>
<keyword evidence="5" id="KW-0677">Repeat</keyword>
<dbReference type="SMART" id="SM00042">
    <property type="entry name" value="CUB"/>
    <property type="match status" value="1"/>
</dbReference>
<evidence type="ECO:0000256" key="3">
    <source>
        <dbReference type="ARBA" id="ARBA00022536"/>
    </source>
</evidence>
<evidence type="ECO:0000256" key="7">
    <source>
        <dbReference type="ARBA" id="ARBA00023180"/>
    </source>
</evidence>
<comment type="caution">
    <text evidence="13">The sequence shown here is derived from an EMBL/GenBank/DDBJ whole genome shotgun (WGS) entry which is preliminary data.</text>
</comment>
<evidence type="ECO:0000256" key="8">
    <source>
        <dbReference type="PROSITE-ProRule" id="PRU00059"/>
    </source>
</evidence>
<evidence type="ECO:0000313" key="14">
    <source>
        <dbReference type="Proteomes" id="UP001239994"/>
    </source>
</evidence>
<dbReference type="Gene3D" id="2.40.10.10">
    <property type="entry name" value="Trypsin-like serine proteases"/>
    <property type="match status" value="1"/>
</dbReference>
<evidence type="ECO:0000256" key="1">
    <source>
        <dbReference type="ARBA" id="ARBA00004613"/>
    </source>
</evidence>
<sequence>SGAQEDNCPGPRWNAMCRSCCEYEQIHCTCPSQRTRVGYAVPCCRNAMHHCDPCIIHQGCSVFDNCKRCNNGTWKAKDDFYISSSYCMECRQGWSGGDCLTCGEVIRRSQGHVTLESYPINAKSPHFCCSFFYRFTMLSLEFDHSCDYDYIEVRDGDSLNSRVIGRYCGNDIPSPIRSSGHSLHIRFVSDGYNNYDGFSATFQEHSDPGKPAHGDRFLQYEDGDIATLVQYLCYKPYKLRGTPWRTCLSNSTWSGTAPTCVRACREPKISKLVRQTVLKHQPPSRKSPLHRVYSFYQPSSAEGVRTGSVATALAELPPGFHHQYTIIEYECASPLYQSSGSTRRTCLRTGRWSGRHLSCSPGGGSTHIYKKQRKWSRFVCGKLSVNSLSLTQTRWPWHTAIYHHLPDYHSHVMVGGRRHGDTFSAAEYKRLMEGSTEEQTWQLVCSGALVSQHTALVPAHCVTEPGQRETVQTSDLRVVLGKHHISDLRDSKRLQHMQVSEILVHPSYDPNTFNSDIAILKLLDKARITEFVFPVCLPHVQGGEVTTKQAYITGWPAADLHNPSPDTDSEVAHTGVIELGNVAQCERQYAQQGVPISITDNMLCGRQHPISSTIVCPAKTGGIVFLPSDSQMRSMSLPEHRRVEEAVSEPSWKLLGLVSFGYNLQSCNPGLFTVYTRVANFKNWIERNSK</sequence>
<keyword evidence="9" id="KW-0768">Sushi</keyword>
<dbReference type="Pfam" id="PF00431">
    <property type="entry name" value="CUB"/>
    <property type="match status" value="1"/>
</dbReference>
<dbReference type="PROSITE" id="PS50240">
    <property type="entry name" value="TRYPSIN_DOM"/>
    <property type="match status" value="1"/>
</dbReference>
<dbReference type="Gene3D" id="2.60.120.290">
    <property type="entry name" value="Spermadhesin, CUB domain"/>
    <property type="match status" value="1"/>
</dbReference>
<keyword evidence="2" id="KW-0964">Secreted</keyword>
<dbReference type="PROSITE" id="PS01180">
    <property type="entry name" value="CUB"/>
    <property type="match status" value="1"/>
</dbReference>
<evidence type="ECO:0000256" key="5">
    <source>
        <dbReference type="ARBA" id="ARBA00022737"/>
    </source>
</evidence>
<dbReference type="Pfam" id="PF00084">
    <property type="entry name" value="Sushi"/>
    <property type="match status" value="1"/>
</dbReference>
<dbReference type="GO" id="GO:0005576">
    <property type="term" value="C:extracellular region"/>
    <property type="evidence" value="ECO:0007669"/>
    <property type="project" value="UniProtKB-SubCell"/>
</dbReference>
<feature type="domain" description="CUB" evidence="10">
    <location>
        <begin position="102"/>
        <end position="205"/>
    </location>
</feature>
<dbReference type="CDD" id="cd00033">
    <property type="entry name" value="CCP"/>
    <property type="match status" value="2"/>
</dbReference>